<evidence type="ECO:0000313" key="2">
    <source>
        <dbReference type="Proteomes" id="UP000683360"/>
    </source>
</evidence>
<protein>
    <submittedName>
        <fullName evidence="1">Uncharacterized protein</fullName>
    </submittedName>
</protein>
<dbReference type="EMBL" id="CAJPWZ010002503">
    <property type="protein sequence ID" value="CAG2239116.1"/>
    <property type="molecule type" value="Genomic_DNA"/>
</dbReference>
<name>A0A8S3UA69_MYTED</name>
<evidence type="ECO:0000313" key="1">
    <source>
        <dbReference type="EMBL" id="CAG2239116.1"/>
    </source>
</evidence>
<dbReference type="Proteomes" id="UP000683360">
    <property type="component" value="Unassembled WGS sequence"/>
</dbReference>
<organism evidence="1 2">
    <name type="scientific">Mytilus edulis</name>
    <name type="common">Blue mussel</name>
    <dbReference type="NCBI Taxonomy" id="6550"/>
    <lineage>
        <taxon>Eukaryota</taxon>
        <taxon>Metazoa</taxon>
        <taxon>Spiralia</taxon>
        <taxon>Lophotrochozoa</taxon>
        <taxon>Mollusca</taxon>
        <taxon>Bivalvia</taxon>
        <taxon>Autobranchia</taxon>
        <taxon>Pteriomorphia</taxon>
        <taxon>Mytilida</taxon>
        <taxon>Mytiloidea</taxon>
        <taxon>Mytilidae</taxon>
        <taxon>Mytilinae</taxon>
        <taxon>Mytilus</taxon>
    </lineage>
</organism>
<comment type="caution">
    <text evidence="1">The sequence shown here is derived from an EMBL/GenBank/DDBJ whole genome shotgun (WGS) entry which is preliminary data.</text>
</comment>
<dbReference type="AlphaFoldDB" id="A0A8S3UA69"/>
<proteinExistence type="predicted"/>
<accession>A0A8S3UA69</accession>
<dbReference type="OrthoDB" id="6144158at2759"/>
<reference evidence="1" key="1">
    <citation type="submission" date="2021-03" db="EMBL/GenBank/DDBJ databases">
        <authorList>
            <person name="Bekaert M."/>
        </authorList>
    </citation>
    <scope>NUCLEOTIDE SEQUENCE</scope>
</reference>
<keyword evidence="2" id="KW-1185">Reference proteome</keyword>
<gene>
    <name evidence="1" type="ORF">MEDL_51514</name>
</gene>
<sequence>MPKNKKKTKRQSTIHCNHKGYAYCTRRVGHVSHVISNIDPSYLSLINLPPTVKHETTPCKIKDIKKKFAPGTYRFLDDNENNCKNVKKDITADSVLTCDPVDGTCMCESCHVECNKEGDEADSTTISCIIYYTNKLRVKLTPASVVFDPDNHDEYGFDDGHYCSIRESAMIRPLNQGHASLYLKDGPEDDKYNHLNPKIERKITDVYLNNGNIYTKIQNVQSGKQTTVTLPNYDRMELNKDQH</sequence>